<evidence type="ECO:0000256" key="2">
    <source>
        <dbReference type="ARBA" id="ARBA00022617"/>
    </source>
</evidence>
<evidence type="ECO:0000256" key="4">
    <source>
        <dbReference type="ARBA" id="ARBA00022982"/>
    </source>
</evidence>
<dbReference type="InterPro" id="IPR019734">
    <property type="entry name" value="TPR_rpt"/>
</dbReference>
<evidence type="ECO:0000256" key="5">
    <source>
        <dbReference type="ARBA" id="ARBA00023004"/>
    </source>
</evidence>
<organism evidence="9 10">
    <name type="scientific">Deinococcus malanensis</name>
    <dbReference type="NCBI Taxonomy" id="1706855"/>
    <lineage>
        <taxon>Bacteria</taxon>
        <taxon>Thermotogati</taxon>
        <taxon>Deinococcota</taxon>
        <taxon>Deinococci</taxon>
        <taxon>Deinococcales</taxon>
        <taxon>Deinococcaceae</taxon>
        <taxon>Deinococcus</taxon>
    </lineage>
</organism>
<dbReference type="InterPro" id="IPR011990">
    <property type="entry name" value="TPR-like_helical_dom_sf"/>
</dbReference>
<dbReference type="Pfam" id="PF13442">
    <property type="entry name" value="Cytochrome_CBB3"/>
    <property type="match status" value="1"/>
</dbReference>
<keyword evidence="4" id="KW-0249">Electron transport</keyword>
<keyword evidence="2" id="KW-0349">Heme</keyword>
<dbReference type="SMART" id="SM00028">
    <property type="entry name" value="TPR"/>
    <property type="match status" value="2"/>
</dbReference>
<keyword evidence="10" id="KW-1185">Reference proteome</keyword>
<evidence type="ECO:0000313" key="10">
    <source>
        <dbReference type="Proteomes" id="UP000647587"/>
    </source>
</evidence>
<evidence type="ECO:0000256" key="1">
    <source>
        <dbReference type="ARBA" id="ARBA00022448"/>
    </source>
</evidence>
<feature type="repeat" description="TPR" evidence="6">
    <location>
        <begin position="145"/>
        <end position="178"/>
    </location>
</feature>
<evidence type="ECO:0000256" key="3">
    <source>
        <dbReference type="ARBA" id="ARBA00022723"/>
    </source>
</evidence>
<evidence type="ECO:0000313" key="9">
    <source>
        <dbReference type="EMBL" id="GGK13367.1"/>
    </source>
</evidence>
<dbReference type="InterPro" id="IPR009056">
    <property type="entry name" value="Cyt_c-like_dom"/>
</dbReference>
<keyword evidence="5" id="KW-0408">Iron</keyword>
<dbReference type="SUPFAM" id="SSF46626">
    <property type="entry name" value="Cytochrome c"/>
    <property type="match status" value="1"/>
</dbReference>
<comment type="caution">
    <text evidence="9">The sequence shown here is derived from an EMBL/GenBank/DDBJ whole genome shotgun (WGS) entry which is preliminary data.</text>
</comment>
<reference evidence="10" key="1">
    <citation type="journal article" date="2019" name="Int. J. Syst. Evol. Microbiol.">
        <title>The Global Catalogue of Microorganisms (GCM) 10K type strain sequencing project: providing services to taxonomists for standard genome sequencing and annotation.</title>
        <authorList>
            <consortium name="The Broad Institute Genomics Platform"/>
            <consortium name="The Broad Institute Genome Sequencing Center for Infectious Disease"/>
            <person name="Wu L."/>
            <person name="Ma J."/>
        </authorList>
    </citation>
    <scope>NUCLEOTIDE SEQUENCE [LARGE SCALE GENOMIC DNA]</scope>
    <source>
        <strain evidence="10">JCM 30331</strain>
    </source>
</reference>
<sequence length="347" mass="37406">MILSVILLFLIVVAAGVLMLSPLRGSTAPDPDAVPRAALEAERDRLYSELGNLTDEARRPDLERRAALTLRELDNLPPAPRSHAGRTRRMALTGVALAALLTVAGAVTFVPRWQLKSLDAGEAQDVLAVLNLPRLKAEAERTQDASAYMAWGKAAFDSGTYDQALAAYGNALKLNPRQPEALRRLGILLLTGGERTGRELSPDEANQAALLIRTAAQLAPEEAESHLLLGFAFARFGQDNDALAALERYRTLDPKGRDADEMITAIRARQNTKDPTLRTYAASCASCHGPTGAGGLGPSLRASTLSREQLRQITVQGRGAMPAFPDLSASQLNGLLDLMQRWQKEGE</sequence>
<accession>A0ABQ2EJ67</accession>
<evidence type="ECO:0000256" key="6">
    <source>
        <dbReference type="PROSITE-ProRule" id="PRU00339"/>
    </source>
</evidence>
<dbReference type="SUPFAM" id="SSF48452">
    <property type="entry name" value="TPR-like"/>
    <property type="match status" value="1"/>
</dbReference>
<keyword evidence="7" id="KW-1133">Transmembrane helix</keyword>
<keyword evidence="7" id="KW-0812">Transmembrane</keyword>
<proteinExistence type="predicted"/>
<dbReference type="InterPro" id="IPR051811">
    <property type="entry name" value="Cytochrome_c550/c551-like"/>
</dbReference>
<feature type="transmembrane region" description="Helical" evidence="7">
    <location>
        <begin position="90"/>
        <end position="110"/>
    </location>
</feature>
<name>A0ABQ2EJ67_9DEIO</name>
<dbReference type="Gene3D" id="1.25.40.10">
    <property type="entry name" value="Tetratricopeptide repeat domain"/>
    <property type="match status" value="2"/>
</dbReference>
<dbReference type="EMBL" id="BMPP01000001">
    <property type="protein sequence ID" value="GGK13367.1"/>
    <property type="molecule type" value="Genomic_DNA"/>
</dbReference>
<dbReference type="Gene3D" id="1.10.760.10">
    <property type="entry name" value="Cytochrome c-like domain"/>
    <property type="match status" value="1"/>
</dbReference>
<dbReference type="RefSeq" id="WP_189003909.1">
    <property type="nucleotide sequence ID" value="NZ_BMPP01000001.1"/>
</dbReference>
<dbReference type="Proteomes" id="UP000647587">
    <property type="component" value="Unassembled WGS sequence"/>
</dbReference>
<evidence type="ECO:0000259" key="8">
    <source>
        <dbReference type="Pfam" id="PF13442"/>
    </source>
</evidence>
<keyword evidence="1" id="KW-0813">Transport</keyword>
<keyword evidence="6" id="KW-0802">TPR repeat</keyword>
<evidence type="ECO:0000256" key="7">
    <source>
        <dbReference type="SAM" id="Phobius"/>
    </source>
</evidence>
<protein>
    <submittedName>
        <fullName evidence="9">Cytochrome c family protein</fullName>
    </submittedName>
</protein>
<dbReference type="PANTHER" id="PTHR37823">
    <property type="entry name" value="CYTOCHROME C-553-LIKE"/>
    <property type="match status" value="1"/>
</dbReference>
<dbReference type="InterPro" id="IPR036909">
    <property type="entry name" value="Cyt_c-like_dom_sf"/>
</dbReference>
<dbReference type="PANTHER" id="PTHR37823:SF4">
    <property type="entry name" value="MENAQUINOL-CYTOCHROME C REDUCTASE CYTOCHROME B_C SUBUNIT"/>
    <property type="match status" value="1"/>
</dbReference>
<keyword evidence="7" id="KW-0472">Membrane</keyword>
<keyword evidence="3" id="KW-0479">Metal-binding</keyword>
<feature type="domain" description="Cytochrome c" evidence="8">
    <location>
        <begin position="278"/>
        <end position="336"/>
    </location>
</feature>
<dbReference type="PROSITE" id="PS50005">
    <property type="entry name" value="TPR"/>
    <property type="match status" value="1"/>
</dbReference>
<gene>
    <name evidence="9" type="ORF">GCM10008955_03380</name>
</gene>
<dbReference type="Pfam" id="PF13414">
    <property type="entry name" value="TPR_11"/>
    <property type="match status" value="1"/>
</dbReference>